<organism evidence="11 12">
    <name type="scientific">Zophobas morio</name>
    <dbReference type="NCBI Taxonomy" id="2755281"/>
    <lineage>
        <taxon>Eukaryota</taxon>
        <taxon>Metazoa</taxon>
        <taxon>Ecdysozoa</taxon>
        <taxon>Arthropoda</taxon>
        <taxon>Hexapoda</taxon>
        <taxon>Insecta</taxon>
        <taxon>Pterygota</taxon>
        <taxon>Neoptera</taxon>
        <taxon>Endopterygota</taxon>
        <taxon>Coleoptera</taxon>
        <taxon>Polyphaga</taxon>
        <taxon>Cucujiformia</taxon>
        <taxon>Tenebrionidae</taxon>
        <taxon>Zophobas</taxon>
    </lineage>
</organism>
<evidence type="ECO:0000256" key="2">
    <source>
        <dbReference type="ARBA" id="ARBA00022618"/>
    </source>
</evidence>
<comment type="caution">
    <text evidence="11">The sequence shown here is derived from an EMBL/GenBank/DDBJ whole genome shotgun (WGS) entry which is preliminary data.</text>
</comment>
<keyword evidence="5 7" id="KW-0342">GTP-binding</keyword>
<accession>A0AA38HNS8</accession>
<dbReference type="InterPro" id="IPR025662">
    <property type="entry name" value="Sigma_54_int_dom_ATP-bd_1"/>
</dbReference>
<dbReference type="AlphaFoldDB" id="A0AA38HNS8"/>
<name>A0AA38HNS8_9CUCU</name>
<evidence type="ECO:0000256" key="8">
    <source>
        <dbReference type="SAM" id="Coils"/>
    </source>
</evidence>
<keyword evidence="12" id="KW-1185">Reference proteome</keyword>
<evidence type="ECO:0000256" key="5">
    <source>
        <dbReference type="ARBA" id="ARBA00023134"/>
    </source>
</evidence>
<sequence>MGPIDITCLYFTNVILLRQSDDQPTPKVLNGFVGIANLPNQVHRTVLREGFQFTILVVGESGVGKSTLLNALFLTDLYIRGEYPSPGSEGRIVETTKILSTTVSLQEKGVRLDLTLVDTPGFGDAVDNTLSIAPVVEYVKKNFEIYLDMESRVRRCAFPDTRAHACLYIIPPTCHGLRAIDVKFMKALSDYVNIIPIIGKSDSLNKFEMFNFKRKVRADILKHQLTIFTFDRPREDLVKEDFIIPFAVTASTKMIDVNGEKVLGRAYPWGSMGINDANYSDFVLLRQFLLRTHLQSLRDHTHEVLYEKFRTNYFSSLRKAGVTGNNLMEVFREEMKLHDRELAQLREKLRSLFEEKVAEKEAQLELESLKVLLKRSLSPRKAHQRVQAKSGTTAEDPGTGKKSVDGTFVGGKSAINITHSLRCLVHWKDEEERKTVKTQALCSLL</sequence>
<keyword evidence="3 7" id="KW-0547">Nucleotide-binding</keyword>
<evidence type="ECO:0000256" key="3">
    <source>
        <dbReference type="ARBA" id="ARBA00022741"/>
    </source>
</evidence>
<feature type="domain" description="Septin-type G" evidence="10">
    <location>
        <begin position="49"/>
        <end position="316"/>
    </location>
</feature>
<keyword evidence="2" id="KW-0132">Cell division</keyword>
<evidence type="ECO:0000313" key="12">
    <source>
        <dbReference type="Proteomes" id="UP001168821"/>
    </source>
</evidence>
<reference evidence="11" key="1">
    <citation type="journal article" date="2023" name="G3 (Bethesda)">
        <title>Whole genome assemblies of Zophobas morio and Tenebrio molitor.</title>
        <authorList>
            <person name="Kaur S."/>
            <person name="Stinson S.A."/>
            <person name="diCenzo G.C."/>
        </authorList>
    </citation>
    <scope>NUCLEOTIDE SEQUENCE</scope>
    <source>
        <strain evidence="11">QUZm001</strain>
    </source>
</reference>
<dbReference type="InterPro" id="IPR016491">
    <property type="entry name" value="Septin"/>
</dbReference>
<evidence type="ECO:0000256" key="1">
    <source>
        <dbReference type="ARBA" id="ARBA00004626"/>
    </source>
</evidence>
<evidence type="ECO:0000256" key="9">
    <source>
        <dbReference type="SAM" id="MobiDB-lite"/>
    </source>
</evidence>
<dbReference type="Pfam" id="PF00735">
    <property type="entry name" value="Septin"/>
    <property type="match status" value="1"/>
</dbReference>
<dbReference type="Proteomes" id="UP001168821">
    <property type="component" value="Unassembled WGS sequence"/>
</dbReference>
<dbReference type="PANTHER" id="PTHR18884">
    <property type="entry name" value="SEPTIN"/>
    <property type="match status" value="1"/>
</dbReference>
<gene>
    <name evidence="11" type="ORF">Zmor_024829</name>
</gene>
<evidence type="ECO:0000256" key="7">
    <source>
        <dbReference type="RuleBase" id="RU004560"/>
    </source>
</evidence>
<dbReference type="PROSITE" id="PS51719">
    <property type="entry name" value="G_SEPTIN"/>
    <property type="match status" value="1"/>
</dbReference>
<feature type="region of interest" description="Disordered" evidence="9">
    <location>
        <begin position="382"/>
        <end position="407"/>
    </location>
</feature>
<dbReference type="GO" id="GO:0005856">
    <property type="term" value="C:cytoskeleton"/>
    <property type="evidence" value="ECO:0007669"/>
    <property type="project" value="UniProtKB-ARBA"/>
</dbReference>
<evidence type="ECO:0000256" key="6">
    <source>
        <dbReference type="ARBA" id="ARBA00023306"/>
    </source>
</evidence>
<protein>
    <recommendedName>
        <fullName evidence="10">Septin-type G domain-containing protein</fullName>
    </recommendedName>
</protein>
<keyword evidence="6" id="KW-0131">Cell cycle</keyword>
<evidence type="ECO:0000259" key="10">
    <source>
        <dbReference type="PROSITE" id="PS51719"/>
    </source>
</evidence>
<evidence type="ECO:0000313" key="11">
    <source>
        <dbReference type="EMBL" id="KAJ3632058.1"/>
    </source>
</evidence>
<dbReference type="InterPro" id="IPR027417">
    <property type="entry name" value="P-loop_NTPase"/>
</dbReference>
<feature type="coiled-coil region" evidence="8">
    <location>
        <begin position="328"/>
        <end position="362"/>
    </location>
</feature>
<dbReference type="Gene3D" id="3.40.50.300">
    <property type="entry name" value="P-loop containing nucleotide triphosphate hydrolases"/>
    <property type="match status" value="1"/>
</dbReference>
<dbReference type="EMBL" id="JALNTZ010000779">
    <property type="protein sequence ID" value="KAJ3632058.1"/>
    <property type="molecule type" value="Genomic_DNA"/>
</dbReference>
<evidence type="ECO:0000256" key="4">
    <source>
        <dbReference type="ARBA" id="ARBA00023054"/>
    </source>
</evidence>
<comment type="subcellular location">
    <subcellularLocation>
        <location evidence="1">Cleavage furrow</location>
    </subcellularLocation>
</comment>
<dbReference type="SUPFAM" id="SSF52540">
    <property type="entry name" value="P-loop containing nucleoside triphosphate hydrolases"/>
    <property type="match status" value="1"/>
</dbReference>
<proteinExistence type="inferred from homology"/>
<dbReference type="GO" id="GO:0005525">
    <property type="term" value="F:GTP binding"/>
    <property type="evidence" value="ECO:0007669"/>
    <property type="project" value="UniProtKB-KW"/>
</dbReference>
<dbReference type="CDD" id="cd01850">
    <property type="entry name" value="CDC_Septin"/>
    <property type="match status" value="1"/>
</dbReference>
<dbReference type="GO" id="GO:0051301">
    <property type="term" value="P:cell division"/>
    <property type="evidence" value="ECO:0007669"/>
    <property type="project" value="UniProtKB-KW"/>
</dbReference>
<comment type="similarity">
    <text evidence="7">Belongs to the TRAFAC class TrmE-Era-EngA-EngB-Septin-like GTPase superfamily. Septin GTPase family.</text>
</comment>
<dbReference type="PROSITE" id="PS00675">
    <property type="entry name" value="SIGMA54_INTERACT_1"/>
    <property type="match status" value="1"/>
</dbReference>
<dbReference type="FunFam" id="3.40.50.300:FF:000162">
    <property type="entry name" value="septin-7 isoform X1"/>
    <property type="match status" value="1"/>
</dbReference>
<dbReference type="InterPro" id="IPR030379">
    <property type="entry name" value="G_SEPTIN_dom"/>
</dbReference>
<dbReference type="GO" id="GO:0032154">
    <property type="term" value="C:cleavage furrow"/>
    <property type="evidence" value="ECO:0007669"/>
    <property type="project" value="UniProtKB-SubCell"/>
</dbReference>
<keyword evidence="4 8" id="KW-0175">Coiled coil</keyword>